<dbReference type="PROSITE" id="PS00070">
    <property type="entry name" value="ALDEHYDE_DEHYDR_CYS"/>
    <property type="match status" value="1"/>
</dbReference>
<dbReference type="OMA" id="ILMRGTF"/>
<sequence length="575" mass="63597">MAFWWPLLVLAAAYALCRILLFLIPPTVPSIDVDASDVLQDANQNKEDSYIYIPPRKGKGAQTDKVQCYEPATMKYLGYFPALTPDEVKEHVAQARKAQKIWAKSSFKQRRQFLRILLKYILEHQDLICEISSRDTGKTMVDASLGEIMTTCEKITWLLDEGEKWLKPEYRSCGRSMLHKKAKVEFYPLGVIGAIVSWNYPFHNVFNPMLAAIFSGNAAVIKVSEHASWSGCFYFRIIQAALAAVGAPDNLVHIITGFAETGQALVSSVDKIIFVGSPGVGRMIMKRASETLIPVTLELGGKDAFIVCEDVDLPCVVQVAVRAALQSSGQNCAGAERFYGPPLSGRYDMGAICMIEHSEKLQNLVNDAVDKGAEIAGRGSFGHLGEDAVDQFFPPTVLVNVNHTMKIMQEEAFGPILPIMKFSSDEEVVKLANDSKYGLGCAVFSGNQKRAIKIASQLHCGVAAINDFASSYMCQSLPFGGVKDSGFGRFAGVEGLRACCLVKAVVEDRWWPYVKTMIPKPIQYPVSENGFEFQELLVETLYGLSVWDRLRSLVNLLKMISEQNNSPANTRKKSR</sequence>
<reference evidence="7" key="2">
    <citation type="submission" date="2018-05" db="EMBL/GenBank/DDBJ databases">
        <title>OpunRS2 (Oryza punctata Reference Sequence Version 2).</title>
        <authorList>
            <person name="Zhang J."/>
            <person name="Kudrna D."/>
            <person name="Lee S."/>
            <person name="Talag J."/>
            <person name="Welchert J."/>
            <person name="Wing R.A."/>
        </authorList>
    </citation>
    <scope>NUCLEOTIDE SEQUENCE [LARGE SCALE GENOMIC DNA]</scope>
</reference>
<dbReference type="InterPro" id="IPR016163">
    <property type="entry name" value="Ald_DH_C"/>
</dbReference>
<dbReference type="InterPro" id="IPR016160">
    <property type="entry name" value="Ald_DH_CS_CYS"/>
</dbReference>
<dbReference type="GO" id="GO:0016620">
    <property type="term" value="F:oxidoreductase activity, acting on the aldehyde or oxo group of donors, NAD or NADP as acceptor"/>
    <property type="evidence" value="ECO:0007669"/>
    <property type="project" value="InterPro"/>
</dbReference>
<proteinExistence type="inferred from homology"/>
<feature type="signal peptide" evidence="5">
    <location>
        <begin position="1"/>
        <end position="17"/>
    </location>
</feature>
<dbReference type="PROSITE" id="PS00687">
    <property type="entry name" value="ALDEHYDE_DEHYDR_GLU"/>
    <property type="match status" value="1"/>
</dbReference>
<dbReference type="Gene3D" id="3.40.309.10">
    <property type="entry name" value="Aldehyde Dehydrogenase, Chain A, domain 2"/>
    <property type="match status" value="1"/>
</dbReference>
<name>A0A0E0LQ15_ORYPU</name>
<evidence type="ECO:0000256" key="1">
    <source>
        <dbReference type="ARBA" id="ARBA00009986"/>
    </source>
</evidence>
<accession>A0A0E0LQ15</accession>
<evidence type="ECO:0000259" key="6">
    <source>
        <dbReference type="Pfam" id="PF00171"/>
    </source>
</evidence>
<feature type="domain" description="Aldehyde dehydrogenase" evidence="6">
    <location>
        <begin position="340"/>
        <end position="505"/>
    </location>
</feature>
<dbReference type="InterPro" id="IPR016161">
    <property type="entry name" value="Ald_DH/histidinol_DH"/>
</dbReference>
<dbReference type="InterPro" id="IPR016162">
    <property type="entry name" value="Ald_DH_N"/>
</dbReference>
<dbReference type="Gene3D" id="3.40.605.10">
    <property type="entry name" value="Aldehyde Dehydrogenase, Chain A, domain 1"/>
    <property type="match status" value="2"/>
</dbReference>
<dbReference type="Gramene" id="OPUNC07G25410.1">
    <property type="protein sequence ID" value="OPUNC07G25410.1"/>
    <property type="gene ID" value="OPUNC07G25410"/>
</dbReference>
<organism evidence="7">
    <name type="scientific">Oryza punctata</name>
    <name type="common">Red rice</name>
    <dbReference type="NCBI Taxonomy" id="4537"/>
    <lineage>
        <taxon>Eukaryota</taxon>
        <taxon>Viridiplantae</taxon>
        <taxon>Streptophyta</taxon>
        <taxon>Embryophyta</taxon>
        <taxon>Tracheophyta</taxon>
        <taxon>Spermatophyta</taxon>
        <taxon>Magnoliopsida</taxon>
        <taxon>Liliopsida</taxon>
        <taxon>Poales</taxon>
        <taxon>Poaceae</taxon>
        <taxon>BOP clade</taxon>
        <taxon>Oryzoideae</taxon>
        <taxon>Oryzeae</taxon>
        <taxon>Oryzinae</taxon>
        <taxon>Oryza</taxon>
    </lineage>
</organism>
<keyword evidence="5" id="KW-0732">Signal</keyword>
<dbReference type="CDD" id="cd07098">
    <property type="entry name" value="ALDH_F15-22"/>
    <property type="match status" value="1"/>
</dbReference>
<dbReference type="FunFam" id="3.40.605.10:FF:000014">
    <property type="entry name" value="aldehyde dehydrogenase 22A1"/>
    <property type="match status" value="1"/>
</dbReference>
<dbReference type="eggNOG" id="KOG2454">
    <property type="taxonomic scope" value="Eukaryota"/>
</dbReference>
<protein>
    <recommendedName>
        <fullName evidence="6">Aldehyde dehydrogenase domain-containing protein</fullName>
    </recommendedName>
</protein>
<evidence type="ECO:0000256" key="4">
    <source>
        <dbReference type="RuleBase" id="RU003345"/>
    </source>
</evidence>
<dbReference type="SUPFAM" id="SSF53720">
    <property type="entry name" value="ALDH-like"/>
    <property type="match status" value="1"/>
</dbReference>
<feature type="active site" evidence="3">
    <location>
        <position position="298"/>
    </location>
</feature>
<feature type="chain" id="PRO_5002366574" description="Aldehyde dehydrogenase domain-containing protein" evidence="5">
    <location>
        <begin position="18"/>
        <end position="575"/>
    </location>
</feature>
<dbReference type="Pfam" id="PF00171">
    <property type="entry name" value="Aldedh"/>
    <property type="match status" value="2"/>
</dbReference>
<dbReference type="Proteomes" id="UP000026962">
    <property type="component" value="Chromosome 7"/>
</dbReference>
<comment type="similarity">
    <text evidence="1 4">Belongs to the aldehyde dehydrogenase family.</text>
</comment>
<evidence type="ECO:0000256" key="3">
    <source>
        <dbReference type="PROSITE-ProRule" id="PRU10007"/>
    </source>
</evidence>
<dbReference type="PANTHER" id="PTHR11699">
    <property type="entry name" value="ALDEHYDE DEHYDROGENASE-RELATED"/>
    <property type="match status" value="1"/>
</dbReference>
<evidence type="ECO:0000256" key="2">
    <source>
        <dbReference type="ARBA" id="ARBA00023002"/>
    </source>
</evidence>
<dbReference type="InterPro" id="IPR029510">
    <property type="entry name" value="Ald_DH_CS_GLU"/>
</dbReference>
<dbReference type="AlphaFoldDB" id="A0A0E0LQ15"/>
<dbReference type="STRING" id="4537.A0A0E0LQ15"/>
<keyword evidence="8" id="KW-1185">Reference proteome</keyword>
<dbReference type="HOGENOM" id="CLU_005391_1_0_1"/>
<evidence type="ECO:0000313" key="7">
    <source>
        <dbReference type="EnsemblPlants" id="OPUNC07G25410.1"/>
    </source>
</evidence>
<evidence type="ECO:0000313" key="8">
    <source>
        <dbReference type="Proteomes" id="UP000026962"/>
    </source>
</evidence>
<dbReference type="InterPro" id="IPR015590">
    <property type="entry name" value="Aldehyde_DH_dom"/>
</dbReference>
<keyword evidence="2 4" id="KW-0560">Oxidoreductase</keyword>
<feature type="domain" description="Aldehyde dehydrogenase" evidence="6">
    <location>
        <begin position="62"/>
        <end position="339"/>
    </location>
</feature>
<reference evidence="7" key="1">
    <citation type="submission" date="2015-04" db="UniProtKB">
        <authorList>
            <consortium name="EnsemblPlants"/>
        </authorList>
    </citation>
    <scope>IDENTIFICATION</scope>
</reference>
<evidence type="ECO:0000256" key="5">
    <source>
        <dbReference type="SAM" id="SignalP"/>
    </source>
</evidence>
<dbReference type="EnsemblPlants" id="OPUNC07G25410.1">
    <property type="protein sequence ID" value="OPUNC07G25410.1"/>
    <property type="gene ID" value="OPUNC07G25410"/>
</dbReference>